<dbReference type="FunFam" id="3.40.50.300:FF:000870">
    <property type="entry name" value="MutS protein homolog 4"/>
    <property type="match status" value="1"/>
</dbReference>
<dbReference type="SUPFAM" id="SSF53150">
    <property type="entry name" value="DNA repair protein MutS, domain II"/>
    <property type="match status" value="1"/>
</dbReference>
<dbReference type="Gene3D" id="6.10.140.430">
    <property type="match status" value="1"/>
</dbReference>
<dbReference type="Pfam" id="PF00488">
    <property type="entry name" value="MutS_V"/>
    <property type="match status" value="1"/>
</dbReference>
<dbReference type="InterPro" id="IPR045076">
    <property type="entry name" value="MutS"/>
</dbReference>
<dbReference type="SUPFAM" id="SSF52540">
    <property type="entry name" value="P-loop containing nucleoside triphosphate hydrolases"/>
    <property type="match status" value="1"/>
</dbReference>
<dbReference type="Pfam" id="PF05190">
    <property type="entry name" value="MutS_IV"/>
    <property type="match status" value="1"/>
</dbReference>
<evidence type="ECO:0000256" key="8">
    <source>
        <dbReference type="ARBA" id="ARBA00024647"/>
    </source>
</evidence>
<dbReference type="Pfam" id="PF05188">
    <property type="entry name" value="MutS_II"/>
    <property type="match status" value="1"/>
</dbReference>
<dbReference type="GO" id="GO:0003684">
    <property type="term" value="F:damaged DNA binding"/>
    <property type="evidence" value="ECO:0007669"/>
    <property type="project" value="UniProtKB-UniRule"/>
</dbReference>
<dbReference type="GO" id="GO:0030983">
    <property type="term" value="F:mismatched DNA binding"/>
    <property type="evidence" value="ECO:0007669"/>
    <property type="project" value="InterPro"/>
</dbReference>
<dbReference type="InterPro" id="IPR027417">
    <property type="entry name" value="P-loop_NTPase"/>
</dbReference>
<evidence type="ECO:0000256" key="1">
    <source>
        <dbReference type="ARBA" id="ARBA00006271"/>
    </source>
</evidence>
<dbReference type="Pfam" id="PF05192">
    <property type="entry name" value="MutS_III"/>
    <property type="match status" value="1"/>
</dbReference>
<dbReference type="InterPro" id="IPR000432">
    <property type="entry name" value="DNA_mismatch_repair_MutS_C"/>
</dbReference>
<evidence type="ECO:0000256" key="6">
    <source>
        <dbReference type="ARBA" id="ARBA00023125"/>
    </source>
</evidence>
<dbReference type="InterPro" id="IPR016151">
    <property type="entry name" value="DNA_mismatch_repair_MutS_N"/>
</dbReference>
<feature type="domain" description="DNA mismatch repair proteins mutS family" evidence="11">
    <location>
        <begin position="688"/>
        <end position="704"/>
    </location>
</feature>
<dbReference type="InterPro" id="IPR007861">
    <property type="entry name" value="DNA_mismatch_repair_MutS_clamp"/>
</dbReference>
<dbReference type="InterPro" id="IPR007860">
    <property type="entry name" value="DNA_mmatch_repair_MutS_con_dom"/>
</dbReference>
<evidence type="ECO:0000256" key="4">
    <source>
        <dbReference type="ARBA" id="ARBA00022763"/>
    </source>
</evidence>
<dbReference type="GO" id="GO:0006298">
    <property type="term" value="P:mismatch repair"/>
    <property type="evidence" value="ECO:0007669"/>
    <property type="project" value="UniProtKB-UniRule"/>
</dbReference>
<evidence type="ECO:0000256" key="5">
    <source>
        <dbReference type="ARBA" id="ARBA00022840"/>
    </source>
</evidence>
<evidence type="ECO:0000313" key="12">
    <source>
        <dbReference type="EMBL" id="HGS87004.1"/>
    </source>
</evidence>
<reference evidence="12" key="1">
    <citation type="journal article" date="2020" name="mSystems">
        <title>Genome- and Community-Level Interaction Insights into Carbon Utilization and Element Cycling Functions of Hydrothermarchaeota in Hydrothermal Sediment.</title>
        <authorList>
            <person name="Zhou Z."/>
            <person name="Liu Y."/>
            <person name="Xu W."/>
            <person name="Pan J."/>
            <person name="Luo Z.H."/>
            <person name="Li M."/>
        </authorList>
    </citation>
    <scope>NUCLEOTIDE SEQUENCE [LARGE SCALE GENOMIC DNA]</scope>
    <source>
        <strain evidence="12">SpSt-556</strain>
    </source>
</reference>
<dbReference type="HAMAP" id="MF_00096">
    <property type="entry name" value="MutS"/>
    <property type="match status" value="1"/>
</dbReference>
<organism evidence="12">
    <name type="scientific">Bellilinea caldifistulae</name>
    <dbReference type="NCBI Taxonomy" id="360411"/>
    <lineage>
        <taxon>Bacteria</taxon>
        <taxon>Bacillati</taxon>
        <taxon>Chloroflexota</taxon>
        <taxon>Anaerolineae</taxon>
        <taxon>Anaerolineales</taxon>
        <taxon>Anaerolineaceae</taxon>
        <taxon>Bellilinea</taxon>
    </lineage>
</organism>
<dbReference type="InterPro" id="IPR036678">
    <property type="entry name" value="MutS_con_dom_sf"/>
</dbReference>
<comment type="function">
    <text evidence="8 9">This protein is involved in the repair of mismatches in DNA. It is possible that it carries out the mismatch recognition step. This protein has a weak ATPase activity.</text>
</comment>
<keyword evidence="4 9" id="KW-0227">DNA damage</keyword>
<dbReference type="InterPro" id="IPR036187">
    <property type="entry name" value="DNA_mismatch_repair_MutS_sf"/>
</dbReference>
<accession>A0A7C4Q1G2</accession>
<dbReference type="NCBIfam" id="NF003810">
    <property type="entry name" value="PRK05399.1"/>
    <property type="match status" value="1"/>
</dbReference>
<proteinExistence type="inferred from homology"/>
<evidence type="ECO:0000256" key="2">
    <source>
        <dbReference type="ARBA" id="ARBA00021982"/>
    </source>
</evidence>
<evidence type="ECO:0000259" key="11">
    <source>
        <dbReference type="PROSITE" id="PS00486"/>
    </source>
</evidence>
<dbReference type="AlphaFoldDB" id="A0A7C4Q1G2"/>
<dbReference type="SMART" id="SM00533">
    <property type="entry name" value="MUTSd"/>
    <property type="match status" value="1"/>
</dbReference>
<evidence type="ECO:0000256" key="7">
    <source>
        <dbReference type="ARBA" id="ARBA00023204"/>
    </source>
</evidence>
<dbReference type="Gene3D" id="1.10.1420.10">
    <property type="match status" value="2"/>
</dbReference>
<dbReference type="CDD" id="cd03284">
    <property type="entry name" value="ABC_MutS1"/>
    <property type="match status" value="1"/>
</dbReference>
<dbReference type="Pfam" id="PF01624">
    <property type="entry name" value="MutS_I"/>
    <property type="match status" value="1"/>
</dbReference>
<dbReference type="FunFam" id="3.40.1170.10:FF:000001">
    <property type="entry name" value="DNA mismatch repair protein MutS"/>
    <property type="match status" value="1"/>
</dbReference>
<dbReference type="SUPFAM" id="SSF55271">
    <property type="entry name" value="DNA repair protein MutS, domain I"/>
    <property type="match status" value="1"/>
</dbReference>
<keyword evidence="5 9" id="KW-0067">ATP-binding</keyword>
<comment type="caution">
    <text evidence="12">The sequence shown here is derived from an EMBL/GenBank/DDBJ whole genome shotgun (WGS) entry which is preliminary data.</text>
</comment>
<dbReference type="InterPro" id="IPR007696">
    <property type="entry name" value="DNA_mismatch_repair_MutS_core"/>
</dbReference>
<dbReference type="PROSITE" id="PS00486">
    <property type="entry name" value="DNA_MISMATCH_REPAIR_2"/>
    <property type="match status" value="1"/>
</dbReference>
<comment type="similarity">
    <text evidence="1 9 10">Belongs to the DNA mismatch repair MutS family.</text>
</comment>
<dbReference type="Gene3D" id="3.40.1170.10">
    <property type="entry name" value="DNA repair protein MutS, domain I"/>
    <property type="match status" value="1"/>
</dbReference>
<dbReference type="GO" id="GO:0140664">
    <property type="term" value="F:ATP-dependent DNA damage sensor activity"/>
    <property type="evidence" value="ECO:0007669"/>
    <property type="project" value="InterPro"/>
</dbReference>
<dbReference type="SMART" id="SM00534">
    <property type="entry name" value="MUTSac"/>
    <property type="match status" value="1"/>
</dbReference>
<evidence type="ECO:0000256" key="9">
    <source>
        <dbReference type="HAMAP-Rule" id="MF_00096"/>
    </source>
</evidence>
<dbReference type="PANTHER" id="PTHR11361">
    <property type="entry name" value="DNA MISMATCH REPAIR PROTEIN MUTS FAMILY MEMBER"/>
    <property type="match status" value="1"/>
</dbReference>
<evidence type="ECO:0000256" key="3">
    <source>
        <dbReference type="ARBA" id="ARBA00022741"/>
    </source>
</evidence>
<dbReference type="SUPFAM" id="SSF48334">
    <property type="entry name" value="DNA repair protein MutS, domain III"/>
    <property type="match status" value="1"/>
</dbReference>
<dbReference type="InterPro" id="IPR007695">
    <property type="entry name" value="DNA_mismatch_repair_MutS-lik_N"/>
</dbReference>
<name>A0A7C4Q1G2_9CHLR</name>
<dbReference type="EMBL" id="DSXR01000052">
    <property type="protein sequence ID" value="HGS87004.1"/>
    <property type="molecule type" value="Genomic_DNA"/>
</dbReference>
<dbReference type="InterPro" id="IPR005748">
    <property type="entry name" value="DNA_mismatch_repair_MutS"/>
</dbReference>
<dbReference type="GO" id="GO:0005829">
    <property type="term" value="C:cytosol"/>
    <property type="evidence" value="ECO:0007669"/>
    <property type="project" value="TreeGrafter"/>
</dbReference>
<dbReference type="Gene3D" id="3.40.50.300">
    <property type="entry name" value="P-loop containing nucleotide triphosphate hydrolases"/>
    <property type="match status" value="1"/>
</dbReference>
<sequence length="858" mass="96095">MSEDVTPIRQQYLEIKRQYPHAILFFRLGDFYETFDQDAEITSRELDIVLTSRNVAKGNRVPMAGIPYHAVENYLARLIEKGYHVAICEQVGGQPTRGLFPREVVRVVTPGTVIEPTLLKGDRNNYLAGVVLQDNRAGIAYVDITTGEFLATELTDEGDTENVLRAELIRLQPAEIILPEALELNHNLPGHVTRWQTWRFESGRCQETLLRHFEVASLDGFGLRGKALAIRAAGAILQYLQETQPSALRLLKQIATYTLGDFMVLDAATRRNLELTETLRSGGMEGSLLSVLDHSVTPMGKRLIRQWVSKPLLDIPAIQRRQDRIAELLEDGILRSELRASLRPLVDLERLTNRIVTGHATPRDLVSLRSTLRLLPLIRQRIPSHLKHLSELLENLHDCPEVLNLLEAAISDDPPATLQNTGIIRRGYSTELDSVIDSSAHAREWISRLEEVERERTGIKTLKVGYNKVFGYYIEISRGAAHLAPAEYIRKQTLVNAERFITPEMKEYEALVLNAEERIREIENRLFQQVCLQIAVAAPKLLSSATALAELDTLASLAEAAAIGEYCRPQLTEDNTLDIRDGRHPVVERTLIGERFVPNDAVFEAGETVRIITGPNMSGKSTFLRQVALIVLMAQIGSFVPARQATIGLVDRIFTRIGAQDEIHAGQSTFMVEMVETANILHHATNRSLLILDEIGRGTSTYDGLSIAWAVVEYIHNHPRLRARTLFATHYHELTQLGELLPGVRNYNVAVSESEGKVVFLHKIVPGGADRSYGIHVAQLAGLPQAVVQRATEILRQLEASAGKAVRIDPLAARQIALFPETNPLLDELKKLDINNLSPIEALNKLYEWQRKFLDKSD</sequence>
<evidence type="ECO:0000256" key="10">
    <source>
        <dbReference type="RuleBase" id="RU003756"/>
    </source>
</evidence>
<feature type="binding site" evidence="9">
    <location>
        <begin position="614"/>
        <end position="621"/>
    </location>
    <ligand>
        <name>ATP</name>
        <dbReference type="ChEBI" id="CHEBI:30616"/>
    </ligand>
</feature>
<dbReference type="FunFam" id="1.10.1420.10:FF:000002">
    <property type="entry name" value="DNA mismatch repair protein MutS"/>
    <property type="match status" value="1"/>
</dbReference>
<dbReference type="PIRSF" id="PIRSF037677">
    <property type="entry name" value="DNA_mis_repair_Msh6"/>
    <property type="match status" value="1"/>
</dbReference>
<protein>
    <recommendedName>
        <fullName evidence="2 9">DNA mismatch repair protein MutS</fullName>
    </recommendedName>
</protein>
<keyword evidence="3 9" id="KW-0547">Nucleotide-binding</keyword>
<gene>
    <name evidence="9 12" type="primary">mutS</name>
    <name evidence="12" type="ORF">ENT17_05230</name>
</gene>
<dbReference type="InterPro" id="IPR017261">
    <property type="entry name" value="DNA_mismatch_repair_MutS/MSH"/>
</dbReference>
<dbReference type="PANTHER" id="PTHR11361:SF34">
    <property type="entry name" value="DNA MISMATCH REPAIR PROTEIN MSH1, MITOCHONDRIAL"/>
    <property type="match status" value="1"/>
</dbReference>
<dbReference type="GO" id="GO:0005524">
    <property type="term" value="F:ATP binding"/>
    <property type="evidence" value="ECO:0007669"/>
    <property type="project" value="UniProtKB-UniRule"/>
</dbReference>
<dbReference type="Gene3D" id="3.30.420.110">
    <property type="entry name" value="MutS, connector domain"/>
    <property type="match status" value="1"/>
</dbReference>
<dbReference type="NCBIfam" id="TIGR01070">
    <property type="entry name" value="mutS1"/>
    <property type="match status" value="1"/>
</dbReference>
<keyword evidence="6 9" id="KW-0238">DNA-binding</keyword>
<keyword evidence="7 9" id="KW-0234">DNA repair</keyword>